<accession>A0ABT5WCQ1</accession>
<evidence type="ECO:0000313" key="3">
    <source>
        <dbReference type="Proteomes" id="UP001139522"/>
    </source>
</evidence>
<keyword evidence="1" id="KW-1133">Transmembrane helix</keyword>
<keyword evidence="3" id="KW-1185">Reference proteome</keyword>
<comment type="caution">
    <text evidence="2">The sequence shown here is derived from an EMBL/GenBank/DDBJ whole genome shotgun (WGS) entry which is preliminary data.</text>
</comment>
<gene>
    <name evidence="2" type="ORF">M3I01_005875</name>
</gene>
<dbReference type="EMBL" id="JAMZEG020000001">
    <property type="protein sequence ID" value="MDE8602462.1"/>
    <property type="molecule type" value="Genomic_DNA"/>
</dbReference>
<feature type="transmembrane region" description="Helical" evidence="1">
    <location>
        <begin position="21"/>
        <end position="39"/>
    </location>
</feature>
<evidence type="ECO:0000313" key="2">
    <source>
        <dbReference type="EMBL" id="MDE8602462.1"/>
    </source>
</evidence>
<name>A0ABT5WCQ1_9GAMM</name>
<reference evidence="2" key="1">
    <citation type="submission" date="2023-01" db="EMBL/GenBank/DDBJ databases">
        <title>Psychroserpens sp. MSW6 and Marinomonas sp. RSW2, isolated from seawater.</title>
        <authorList>
            <person name="Kristyanto S."/>
            <person name="Jung J."/>
            <person name="Kim J.M."/>
            <person name="Jeon C.O."/>
        </authorList>
    </citation>
    <scope>NUCLEOTIDE SEQUENCE</scope>
    <source>
        <strain evidence="2">RSW2</strain>
    </source>
</reference>
<evidence type="ECO:0000256" key="1">
    <source>
        <dbReference type="SAM" id="Phobius"/>
    </source>
</evidence>
<keyword evidence="1" id="KW-0472">Membrane</keyword>
<organism evidence="2 3">
    <name type="scientific">Marinomonas maritima</name>
    <dbReference type="NCBI Taxonomy" id="2940935"/>
    <lineage>
        <taxon>Bacteria</taxon>
        <taxon>Pseudomonadati</taxon>
        <taxon>Pseudomonadota</taxon>
        <taxon>Gammaproteobacteria</taxon>
        <taxon>Oceanospirillales</taxon>
        <taxon>Oceanospirillaceae</taxon>
        <taxon>Marinomonas</taxon>
    </lineage>
</organism>
<protein>
    <submittedName>
        <fullName evidence="2">Uncharacterized protein</fullName>
    </submittedName>
</protein>
<keyword evidence="1" id="KW-0812">Transmembrane</keyword>
<proteinExistence type="predicted"/>
<dbReference type="Proteomes" id="UP001139522">
    <property type="component" value="Unassembled WGS sequence"/>
</dbReference>
<sequence>MKTAFPVPDYGRASLMQAYEVIAYLVVNSNNLILVFPLAL</sequence>
<dbReference type="RefSeq" id="WP_255894726.1">
    <property type="nucleotide sequence ID" value="NZ_JAMZEG020000001.1"/>
</dbReference>